<feature type="domain" description="Mandelate racemase/muconate lactonizing enzyme C-terminal" evidence="8">
    <location>
        <begin position="140"/>
        <end position="236"/>
    </location>
</feature>
<evidence type="ECO:0000256" key="7">
    <source>
        <dbReference type="RuleBase" id="RU366006"/>
    </source>
</evidence>
<dbReference type="SFLD" id="SFLDS00001">
    <property type="entry name" value="Enolase"/>
    <property type="match status" value="1"/>
</dbReference>
<feature type="binding site" evidence="6">
    <location>
        <position position="189"/>
    </location>
    <ligand>
        <name>Mg(2+)</name>
        <dbReference type="ChEBI" id="CHEBI:18420"/>
    </ligand>
</feature>
<dbReference type="Pfam" id="PF13378">
    <property type="entry name" value="MR_MLE_C"/>
    <property type="match status" value="1"/>
</dbReference>
<dbReference type="SUPFAM" id="SSF51604">
    <property type="entry name" value="Enolase C-terminal domain-like"/>
    <property type="match status" value="1"/>
</dbReference>
<dbReference type="AlphaFoldDB" id="A0AAE3APR6"/>
<dbReference type="InterPro" id="IPR018110">
    <property type="entry name" value="Mandel_Rmase/mucon_lact_enz_CS"/>
</dbReference>
<evidence type="ECO:0000256" key="2">
    <source>
        <dbReference type="ARBA" id="ARBA00022723"/>
    </source>
</evidence>
<accession>A0AAE3APR6</accession>
<dbReference type="SMART" id="SM00922">
    <property type="entry name" value="MR_MLE"/>
    <property type="match status" value="1"/>
</dbReference>
<dbReference type="InterPro" id="IPR013341">
    <property type="entry name" value="Mandelate_racemase_N_dom"/>
</dbReference>
<dbReference type="PANTHER" id="PTHR48073:SF2">
    <property type="entry name" value="O-SUCCINYLBENZOATE SYNTHASE"/>
    <property type="match status" value="1"/>
</dbReference>
<dbReference type="PANTHER" id="PTHR48073">
    <property type="entry name" value="O-SUCCINYLBENZOATE SYNTHASE-RELATED"/>
    <property type="match status" value="1"/>
</dbReference>
<dbReference type="Gene3D" id="3.30.390.10">
    <property type="entry name" value="Enolase-like, N-terminal domain"/>
    <property type="match status" value="1"/>
</dbReference>
<dbReference type="GO" id="GO:0000287">
    <property type="term" value="F:magnesium ion binding"/>
    <property type="evidence" value="ECO:0007669"/>
    <property type="project" value="UniProtKB-ARBA"/>
</dbReference>
<dbReference type="Pfam" id="PF02746">
    <property type="entry name" value="MR_MLE_N"/>
    <property type="match status" value="1"/>
</dbReference>
<dbReference type="RefSeq" id="WP_177977011.1">
    <property type="nucleotide sequence ID" value="NZ_JAJEPU010000039.1"/>
</dbReference>
<feature type="active site" description="Proton acceptor; specific for (S)-substrate epimerization" evidence="5">
    <location>
        <position position="264"/>
    </location>
</feature>
<reference evidence="9" key="1">
    <citation type="submission" date="2021-10" db="EMBL/GenBank/DDBJ databases">
        <title>Anaerobic single-cell dispensing facilitates the cultivation of human gut bacteria.</title>
        <authorList>
            <person name="Afrizal A."/>
        </authorList>
    </citation>
    <scope>NUCLEOTIDE SEQUENCE</scope>
    <source>
        <strain evidence="9">CLA-AA-H274</strain>
    </source>
</reference>
<comment type="cofactor">
    <cofactor evidence="6 7">
        <name>Mg(2+)</name>
        <dbReference type="ChEBI" id="CHEBI:18420"/>
    </cofactor>
    <text evidence="6 7">Binds 1 Mg(2+) ion per subunit.</text>
</comment>
<dbReference type="Gene3D" id="3.20.20.120">
    <property type="entry name" value="Enolase-like C-terminal domain"/>
    <property type="match status" value="1"/>
</dbReference>
<dbReference type="GO" id="GO:0006518">
    <property type="term" value="P:peptide metabolic process"/>
    <property type="evidence" value="ECO:0007669"/>
    <property type="project" value="UniProtKB-ARBA"/>
</dbReference>
<keyword evidence="4 7" id="KW-0413">Isomerase</keyword>
<dbReference type="InterPro" id="IPR013342">
    <property type="entry name" value="Mandelate_racemase_C"/>
</dbReference>
<evidence type="ECO:0000313" key="9">
    <source>
        <dbReference type="EMBL" id="MCC2165516.1"/>
    </source>
</evidence>
<feature type="binding site" evidence="6">
    <location>
        <position position="240"/>
    </location>
    <ligand>
        <name>Mg(2+)</name>
        <dbReference type="ChEBI" id="CHEBI:18420"/>
    </ligand>
</feature>
<evidence type="ECO:0000256" key="1">
    <source>
        <dbReference type="ARBA" id="ARBA00008031"/>
    </source>
</evidence>
<evidence type="ECO:0000256" key="3">
    <source>
        <dbReference type="ARBA" id="ARBA00022842"/>
    </source>
</evidence>
<dbReference type="SUPFAM" id="SSF54826">
    <property type="entry name" value="Enolase N-terminal domain-like"/>
    <property type="match status" value="1"/>
</dbReference>
<dbReference type="SFLD" id="SFLDF00009">
    <property type="entry name" value="o-succinylbenzoate_synthase"/>
    <property type="match status" value="1"/>
</dbReference>
<evidence type="ECO:0000259" key="8">
    <source>
        <dbReference type="SMART" id="SM00922"/>
    </source>
</evidence>
<feature type="active site" description="Proton acceptor; specific for (R)-substrate epimerization" evidence="5">
    <location>
        <position position="161"/>
    </location>
</feature>
<comment type="caution">
    <text evidence="9">The sequence shown here is derived from an EMBL/GenBank/DDBJ whole genome shotgun (WGS) entry which is preliminary data.</text>
</comment>
<dbReference type="EMBL" id="JAJEPU010000039">
    <property type="protein sequence ID" value="MCC2165516.1"/>
    <property type="molecule type" value="Genomic_DNA"/>
</dbReference>
<dbReference type="InterPro" id="IPR036849">
    <property type="entry name" value="Enolase-like_C_sf"/>
</dbReference>
<dbReference type="InterPro" id="IPR029065">
    <property type="entry name" value="Enolase_C-like"/>
</dbReference>
<organism evidence="9 10">
    <name type="scientific">Brotaphodocola catenula</name>
    <dbReference type="NCBI Taxonomy" id="2885361"/>
    <lineage>
        <taxon>Bacteria</taxon>
        <taxon>Bacillati</taxon>
        <taxon>Bacillota</taxon>
        <taxon>Clostridia</taxon>
        <taxon>Lachnospirales</taxon>
        <taxon>Lachnospiraceae</taxon>
        <taxon>Brotaphodocola</taxon>
    </lineage>
</organism>
<dbReference type="Proteomes" id="UP001198962">
    <property type="component" value="Unassembled WGS sequence"/>
</dbReference>
<evidence type="ECO:0000256" key="4">
    <source>
        <dbReference type="ARBA" id="ARBA00023235"/>
    </source>
</evidence>
<dbReference type="SFLD" id="SFLDG00180">
    <property type="entry name" value="muconate_cycloisomerase"/>
    <property type="match status" value="1"/>
</dbReference>
<name>A0AAE3APR6_9FIRM</name>
<keyword evidence="10" id="KW-1185">Reference proteome</keyword>
<dbReference type="CDD" id="cd03319">
    <property type="entry name" value="L-Ala-DL-Glu_epimerase"/>
    <property type="match status" value="1"/>
</dbReference>
<gene>
    <name evidence="9" type="ORF">LKD32_11645</name>
</gene>
<feature type="binding site" evidence="6">
    <location>
        <position position="215"/>
    </location>
    <ligand>
        <name>Mg(2+)</name>
        <dbReference type="ChEBI" id="CHEBI:18420"/>
    </ligand>
</feature>
<keyword evidence="3 6" id="KW-0460">Magnesium</keyword>
<dbReference type="FunFam" id="3.30.390.10:FF:000009">
    <property type="entry name" value="Hydrophobic dipeptide epimerase"/>
    <property type="match status" value="1"/>
</dbReference>
<dbReference type="EC" id="5.1.1.-" evidence="7"/>
<dbReference type="InterPro" id="IPR034603">
    <property type="entry name" value="Dipeptide_epimerase"/>
</dbReference>
<protein>
    <recommendedName>
        <fullName evidence="7">Dipeptide epimerase</fullName>
        <ecNumber evidence="7">5.1.1.-</ecNumber>
    </recommendedName>
</protein>
<dbReference type="PROSITE" id="PS00909">
    <property type="entry name" value="MR_MLE_2"/>
    <property type="match status" value="1"/>
</dbReference>
<comment type="similarity">
    <text evidence="1 7">Belongs to the mandelate racemase/muconate lactonizing enzyme family.</text>
</comment>
<dbReference type="GO" id="GO:0016855">
    <property type="term" value="F:racemase and epimerase activity, acting on amino acids and derivatives"/>
    <property type="evidence" value="ECO:0007669"/>
    <property type="project" value="UniProtKB-UniRule"/>
</dbReference>
<proteinExistence type="inferred from homology"/>
<evidence type="ECO:0000256" key="5">
    <source>
        <dbReference type="PIRSR" id="PIRSR634603-1"/>
    </source>
</evidence>
<keyword evidence="2 6" id="KW-0479">Metal-binding</keyword>
<dbReference type="GO" id="GO:0009063">
    <property type="term" value="P:amino acid catabolic process"/>
    <property type="evidence" value="ECO:0007669"/>
    <property type="project" value="InterPro"/>
</dbReference>
<evidence type="ECO:0000256" key="6">
    <source>
        <dbReference type="PIRSR" id="PIRSR634603-3"/>
    </source>
</evidence>
<dbReference type="InterPro" id="IPR029017">
    <property type="entry name" value="Enolase-like_N"/>
</dbReference>
<sequence>MKITDIKIYKMQVPLVRPFRISLGLITHAVSCLVEVETDEGITGYGEGSPGPFITGENLEGTIATIERIKEKLIGVDPRDMEKVYAVMNRAVAYCGTAKAAIDIACHDIIGKSANLPLYKVLGGMSGEIETDMTVGIDDPQVMAERAREHVKAGFNVIKTKVGTDFATDLARVRAIREAVGDDVKIRLDANQGWKAKEAVELIARLNEYDIELVEQPVPRFDFEGLKFVTAHSSVPIMADESCWDSKDALRLVSERAVDYINIKLMKCGGIYEAKKIVAISEASGVECMLGCMAEESGIGITAAASLGAGMKNITRADLDATFSLKALPFEGGFDVKDTRHLVLSSEAGLGIRSLKKEMFS</sequence>
<evidence type="ECO:0000313" key="10">
    <source>
        <dbReference type="Proteomes" id="UP001198962"/>
    </source>
</evidence>